<dbReference type="Pfam" id="PF13563">
    <property type="entry name" value="2_5_RNA_ligase2"/>
    <property type="match status" value="1"/>
</dbReference>
<dbReference type="GO" id="GO:0016874">
    <property type="term" value="F:ligase activity"/>
    <property type="evidence" value="ECO:0007669"/>
    <property type="project" value="UniProtKB-KW"/>
</dbReference>
<dbReference type="AlphaFoldDB" id="A0A102LK89"/>
<dbReference type="RefSeq" id="WP_059636783.1">
    <property type="nucleotide sequence ID" value="NZ_LOTK01000006.1"/>
</dbReference>
<reference evidence="3 4" key="1">
    <citation type="submission" date="2015-11" db="EMBL/GenBank/DDBJ databases">
        <title>Expanding the genomic diversity of Burkholderia species for the development of highly accurate diagnostics.</title>
        <authorList>
            <person name="Sahl J."/>
            <person name="Keim P."/>
            <person name="Wagner D."/>
        </authorList>
    </citation>
    <scope>NUCLEOTIDE SEQUENCE [LARGE SCALE GENOMIC DNA]</scope>
    <source>
        <strain evidence="3 4">RF32-BP4</strain>
    </source>
</reference>
<organism evidence="3 4">
    <name type="scientific">Burkholderia ubonensis</name>
    <dbReference type="NCBI Taxonomy" id="101571"/>
    <lineage>
        <taxon>Bacteria</taxon>
        <taxon>Pseudomonadati</taxon>
        <taxon>Pseudomonadota</taxon>
        <taxon>Betaproteobacteria</taxon>
        <taxon>Burkholderiales</taxon>
        <taxon>Burkholderiaceae</taxon>
        <taxon>Burkholderia</taxon>
        <taxon>Burkholderia cepacia complex</taxon>
    </lineage>
</organism>
<proteinExistence type="inferred from homology"/>
<keyword evidence="3" id="KW-0436">Ligase</keyword>
<comment type="similarity">
    <text evidence="2">Belongs to the 2H phosphoesterase superfamily. ThpR family.</text>
</comment>
<feature type="active site" description="Proton donor" evidence="2">
    <location>
        <position position="40"/>
    </location>
</feature>
<dbReference type="EMBL" id="LOTN01000065">
    <property type="protein sequence ID" value="KUZ83426.1"/>
    <property type="molecule type" value="Genomic_DNA"/>
</dbReference>
<evidence type="ECO:0000256" key="2">
    <source>
        <dbReference type="HAMAP-Rule" id="MF_01940"/>
    </source>
</evidence>
<feature type="short sequence motif" description="HXTX 1" evidence="2">
    <location>
        <begin position="40"/>
        <end position="43"/>
    </location>
</feature>
<dbReference type="PANTHER" id="PTHR35561:SF1">
    <property type="entry name" value="RNA 2',3'-CYCLIC PHOSPHODIESTERASE"/>
    <property type="match status" value="1"/>
</dbReference>
<dbReference type="Proteomes" id="UP000065521">
    <property type="component" value="Unassembled WGS sequence"/>
</dbReference>
<dbReference type="HAMAP" id="MF_01940">
    <property type="entry name" value="RNA_CPDase"/>
    <property type="match status" value="1"/>
</dbReference>
<comment type="catalytic activity">
    <reaction evidence="2">
        <text>a 3'-end 2',3'-cyclophospho-ribonucleotide-RNA + H2O = a 3'-end 2'-phospho-ribonucleotide-RNA + H(+)</text>
        <dbReference type="Rhea" id="RHEA:11828"/>
        <dbReference type="Rhea" id="RHEA-COMP:10464"/>
        <dbReference type="Rhea" id="RHEA-COMP:17353"/>
        <dbReference type="ChEBI" id="CHEBI:15377"/>
        <dbReference type="ChEBI" id="CHEBI:15378"/>
        <dbReference type="ChEBI" id="CHEBI:83064"/>
        <dbReference type="ChEBI" id="CHEBI:173113"/>
        <dbReference type="EC" id="3.1.4.58"/>
    </reaction>
</comment>
<dbReference type="PANTHER" id="PTHR35561">
    <property type="entry name" value="RNA 2',3'-CYCLIC PHOSPHODIESTERASE"/>
    <property type="match status" value="1"/>
</dbReference>
<dbReference type="GO" id="GO:0008664">
    <property type="term" value="F:RNA 2',3'-cyclic 3'-phosphodiesterase activity"/>
    <property type="evidence" value="ECO:0007669"/>
    <property type="project" value="UniProtKB-EC"/>
</dbReference>
<sequence length="194" mass="20763">MNGDRLRAFVALMPDTASRDVLHALPVARGARRTQPEQLHVTLAFLGAIERDRCDALAARLPALAAAHALPLQQVARLAWWPSLPKARLIVAELGVEPALVALNDALVAALRDVGMPTDRRPFRPHVTLARLPHDAVGQPAHGGELRQPVELHFEALTLFESVLSHTGASHRPLVSAPLALADAQGRGEGPLPA</sequence>
<evidence type="ECO:0000313" key="3">
    <source>
        <dbReference type="EMBL" id="KUZ83426.1"/>
    </source>
</evidence>
<keyword evidence="1 2" id="KW-0378">Hydrolase</keyword>
<comment type="caution">
    <text evidence="3">The sequence shown here is derived from an EMBL/GenBank/DDBJ whole genome shotgun (WGS) entry which is preliminary data.</text>
</comment>
<dbReference type="InterPro" id="IPR004175">
    <property type="entry name" value="RNA_CPDase"/>
</dbReference>
<name>A0A102LK89_9BURK</name>
<gene>
    <name evidence="3" type="ORF">WI38_27700</name>
</gene>
<dbReference type="InterPro" id="IPR009097">
    <property type="entry name" value="Cyclic_Pdiesterase"/>
</dbReference>
<protein>
    <recommendedName>
        <fullName evidence="2">RNA 2',3'-cyclic phosphodiesterase</fullName>
        <shortName evidence="2">RNA 2',3'-CPDase</shortName>
        <ecNumber evidence="2">3.1.4.58</ecNumber>
    </recommendedName>
</protein>
<dbReference type="NCBIfam" id="TIGR02258">
    <property type="entry name" value="2_5_ligase"/>
    <property type="match status" value="1"/>
</dbReference>
<evidence type="ECO:0000313" key="4">
    <source>
        <dbReference type="Proteomes" id="UP000065521"/>
    </source>
</evidence>
<accession>A0A102LK89</accession>
<comment type="function">
    <text evidence="2">Hydrolyzes RNA 2',3'-cyclic phosphodiester to an RNA 2'-phosphomonoester.</text>
</comment>
<evidence type="ECO:0000256" key="1">
    <source>
        <dbReference type="ARBA" id="ARBA00022801"/>
    </source>
</evidence>
<dbReference type="GO" id="GO:0004113">
    <property type="term" value="F:2',3'-cyclic-nucleotide 3'-phosphodiesterase activity"/>
    <property type="evidence" value="ECO:0007669"/>
    <property type="project" value="InterPro"/>
</dbReference>
<feature type="short sequence motif" description="HXTX 2" evidence="2">
    <location>
        <begin position="126"/>
        <end position="129"/>
    </location>
</feature>
<feature type="active site" description="Proton acceptor" evidence="2">
    <location>
        <position position="126"/>
    </location>
</feature>
<dbReference type="SUPFAM" id="SSF55144">
    <property type="entry name" value="LigT-like"/>
    <property type="match status" value="1"/>
</dbReference>
<dbReference type="EC" id="3.1.4.58" evidence="2"/>
<dbReference type="Gene3D" id="3.90.1140.10">
    <property type="entry name" value="Cyclic phosphodiesterase"/>
    <property type="match status" value="1"/>
</dbReference>